<evidence type="ECO:0000259" key="3">
    <source>
        <dbReference type="Pfam" id="PF18962"/>
    </source>
</evidence>
<feature type="chain" id="PRO_5047391293" evidence="2">
    <location>
        <begin position="19"/>
        <end position="367"/>
    </location>
</feature>
<dbReference type="InterPro" id="IPR038670">
    <property type="entry name" value="HslJ-like_sf"/>
</dbReference>
<feature type="domain" description="Secretion system C-terminal sorting" evidence="3">
    <location>
        <begin position="299"/>
        <end position="363"/>
    </location>
</feature>
<feature type="signal peptide" evidence="2">
    <location>
        <begin position="1"/>
        <end position="18"/>
    </location>
</feature>
<reference evidence="4 5" key="1">
    <citation type="submission" date="2023-01" db="EMBL/GenBank/DDBJ databases">
        <title>Psychroserpens ponticola sp. nov., isolated from seawater.</title>
        <authorList>
            <person name="Kristyanto S."/>
            <person name="Jung J."/>
            <person name="Kim J.M."/>
            <person name="Jeon C.O."/>
        </authorList>
    </citation>
    <scope>NUCLEOTIDE SEQUENCE [LARGE SCALE GENOMIC DNA]</scope>
    <source>
        <strain evidence="4 5">MSW6</strain>
    </source>
</reference>
<accession>A0ABY7S2D0</accession>
<evidence type="ECO:0000313" key="4">
    <source>
        <dbReference type="EMBL" id="WCO03066.1"/>
    </source>
</evidence>
<protein>
    <submittedName>
        <fullName evidence="4">T9SS type A sorting domain-containing protein</fullName>
    </submittedName>
</protein>
<proteinExistence type="predicted"/>
<dbReference type="Gene3D" id="2.40.128.270">
    <property type="match status" value="1"/>
</dbReference>
<keyword evidence="5" id="KW-1185">Reference proteome</keyword>
<dbReference type="InterPro" id="IPR026444">
    <property type="entry name" value="Secre_tail"/>
</dbReference>
<evidence type="ECO:0000256" key="2">
    <source>
        <dbReference type="SAM" id="SignalP"/>
    </source>
</evidence>
<evidence type="ECO:0000256" key="1">
    <source>
        <dbReference type="ARBA" id="ARBA00022729"/>
    </source>
</evidence>
<dbReference type="Proteomes" id="UP001202717">
    <property type="component" value="Chromosome"/>
</dbReference>
<dbReference type="NCBIfam" id="TIGR04183">
    <property type="entry name" value="Por_Secre_tail"/>
    <property type="match status" value="1"/>
</dbReference>
<keyword evidence="1 2" id="KW-0732">Signal</keyword>
<dbReference type="EMBL" id="CP116221">
    <property type="protein sequence ID" value="WCO03066.1"/>
    <property type="molecule type" value="Genomic_DNA"/>
</dbReference>
<organism evidence="4 5">
    <name type="scientific">Psychroserpens ponticola</name>
    <dbReference type="NCBI Taxonomy" id="2932268"/>
    <lineage>
        <taxon>Bacteria</taxon>
        <taxon>Pseudomonadati</taxon>
        <taxon>Bacteroidota</taxon>
        <taxon>Flavobacteriia</taxon>
        <taxon>Flavobacteriales</taxon>
        <taxon>Flavobacteriaceae</taxon>
        <taxon>Psychroserpens</taxon>
    </lineage>
</organism>
<evidence type="ECO:0000313" key="5">
    <source>
        <dbReference type="Proteomes" id="UP001202717"/>
    </source>
</evidence>
<sequence length="367" mass="41102">MKHIYLIALLFTTSISFAQNDLLGVWFLNQIEVDDVIHPNYYNNTSQFELEFVESSENEGEFDFFGSGPCDSFGGISTASQSTITFSGLNFTLLGPCSNAPEMLFETIYFSIFENQSVPFDFQYVITGENDDQILTITNPVTGDEAVYGRIPNLEELTQTWYLSRIEIPGNPTIEIPVTESPSLTITNDINPLTFKTMAFGDGDCNAFMSDYEVTLNNGNAIQLLDFSPTLAFCTSDYEDEYFSIVGEISNNFSEFEITNNGMTLTMTDLLGARLVFGDEPLSILENEKSALHISLIKNPVASEINLSISQSVNKLNYQIYSIEGKLIKEAHLNSDSINVETLNSGLYFIRFSNNEQQVQTIKFIKQ</sequence>
<dbReference type="Pfam" id="PF18962">
    <property type="entry name" value="Por_Secre_tail"/>
    <property type="match status" value="1"/>
</dbReference>
<gene>
    <name evidence="4" type="ORF">MUN68_006130</name>
</gene>
<dbReference type="RefSeq" id="WP_249993991.1">
    <property type="nucleotide sequence ID" value="NZ_CP116221.1"/>
</dbReference>
<name>A0ABY7S2D0_9FLAO</name>